<evidence type="ECO:0000256" key="1">
    <source>
        <dbReference type="SAM" id="MobiDB-lite"/>
    </source>
</evidence>
<dbReference type="Proteomes" id="UP001642540">
    <property type="component" value="Unassembled WGS sequence"/>
</dbReference>
<feature type="compositionally biased region" description="Polar residues" evidence="1">
    <location>
        <begin position="105"/>
        <end position="114"/>
    </location>
</feature>
<accession>A0ABP1PTA3</accession>
<evidence type="ECO:0000313" key="2">
    <source>
        <dbReference type="EMBL" id="CAL8076648.1"/>
    </source>
</evidence>
<gene>
    <name evidence="2" type="ORF">ODALV1_LOCUS3543</name>
</gene>
<sequence length="183" mass="20187">MQNDTHEEGTNERVIFCKHLDCSKFDWKAQPYLCVTCRTRVNREYEQRQQLQAGLRAIKKTRKLQSQSETLQPNLPEQSQILQPAESSSRIILQPNSDPELEQGGATNVNSGTTLMGHASATELATPSAPMQADLEDGKGNESEKSAENPSSPSSLASSPGLEFSSYHPSEATSPTYLQLHQQ</sequence>
<protein>
    <submittedName>
        <fullName evidence="2">Uncharacterized protein</fullName>
    </submittedName>
</protein>
<feature type="compositionally biased region" description="Polar residues" evidence="1">
    <location>
        <begin position="167"/>
        <end position="183"/>
    </location>
</feature>
<organism evidence="2 3">
    <name type="scientific">Orchesella dallaii</name>
    <dbReference type="NCBI Taxonomy" id="48710"/>
    <lineage>
        <taxon>Eukaryota</taxon>
        <taxon>Metazoa</taxon>
        <taxon>Ecdysozoa</taxon>
        <taxon>Arthropoda</taxon>
        <taxon>Hexapoda</taxon>
        <taxon>Collembola</taxon>
        <taxon>Entomobryomorpha</taxon>
        <taxon>Entomobryoidea</taxon>
        <taxon>Orchesellidae</taxon>
        <taxon>Orchesellinae</taxon>
        <taxon>Orchesella</taxon>
    </lineage>
</organism>
<proteinExistence type="predicted"/>
<reference evidence="2 3" key="1">
    <citation type="submission" date="2024-08" db="EMBL/GenBank/DDBJ databases">
        <authorList>
            <person name="Cucini C."/>
            <person name="Frati F."/>
        </authorList>
    </citation>
    <scope>NUCLEOTIDE SEQUENCE [LARGE SCALE GENOMIC DNA]</scope>
</reference>
<keyword evidence="3" id="KW-1185">Reference proteome</keyword>
<name>A0ABP1PTA3_9HEXA</name>
<feature type="region of interest" description="Disordered" evidence="1">
    <location>
        <begin position="64"/>
        <end position="183"/>
    </location>
</feature>
<feature type="compositionally biased region" description="Low complexity" evidence="1">
    <location>
        <begin position="148"/>
        <end position="160"/>
    </location>
</feature>
<dbReference type="EMBL" id="CAXLJM020000012">
    <property type="protein sequence ID" value="CAL8076648.1"/>
    <property type="molecule type" value="Genomic_DNA"/>
</dbReference>
<feature type="compositionally biased region" description="Basic and acidic residues" evidence="1">
    <location>
        <begin position="136"/>
        <end position="147"/>
    </location>
</feature>
<feature type="compositionally biased region" description="Polar residues" evidence="1">
    <location>
        <begin position="64"/>
        <end position="97"/>
    </location>
</feature>
<evidence type="ECO:0000313" key="3">
    <source>
        <dbReference type="Proteomes" id="UP001642540"/>
    </source>
</evidence>
<comment type="caution">
    <text evidence="2">The sequence shown here is derived from an EMBL/GenBank/DDBJ whole genome shotgun (WGS) entry which is preliminary data.</text>
</comment>